<comment type="caution">
    <text evidence="2">The sequence shown here is derived from an EMBL/GenBank/DDBJ whole genome shotgun (WGS) entry which is preliminary data.</text>
</comment>
<keyword evidence="3" id="KW-1185">Reference proteome</keyword>
<dbReference type="AlphaFoldDB" id="A0A2S4ZZA8"/>
<evidence type="ECO:0000256" key="1">
    <source>
        <dbReference type="SAM" id="Phobius"/>
    </source>
</evidence>
<name>A0A2S4ZZA8_9FLAO</name>
<feature type="transmembrane region" description="Helical" evidence="1">
    <location>
        <begin position="20"/>
        <end position="45"/>
    </location>
</feature>
<dbReference type="OrthoDB" id="1049592at2"/>
<evidence type="ECO:0000313" key="2">
    <source>
        <dbReference type="EMBL" id="POY35695.1"/>
    </source>
</evidence>
<accession>A0A2S4ZZA8</accession>
<gene>
    <name evidence="2" type="ORF">C3L50_15890</name>
</gene>
<keyword evidence="1" id="KW-0812">Transmembrane</keyword>
<keyword evidence="1" id="KW-0472">Membrane</keyword>
<dbReference type="EMBL" id="PQVG01000014">
    <property type="protein sequence ID" value="POY35695.1"/>
    <property type="molecule type" value="Genomic_DNA"/>
</dbReference>
<organism evidence="2 3">
    <name type="scientific">Flavobacterium alvei</name>
    <dbReference type="NCBI Taxonomy" id="2080416"/>
    <lineage>
        <taxon>Bacteria</taxon>
        <taxon>Pseudomonadati</taxon>
        <taxon>Bacteroidota</taxon>
        <taxon>Flavobacteriia</taxon>
        <taxon>Flavobacteriales</taxon>
        <taxon>Flavobacteriaceae</taxon>
        <taxon>Flavobacterium</taxon>
    </lineage>
</organism>
<dbReference type="Proteomes" id="UP000237310">
    <property type="component" value="Unassembled WGS sequence"/>
</dbReference>
<sequence length="80" mass="8954">MDKETLLTDWNFMRIIRLGLGIYIAVQAVKTLSILSGFFAAFFIFQAITNKGCCGAKGCSIPLKKNNSDSIEEVEYEEIK</sequence>
<proteinExistence type="predicted"/>
<evidence type="ECO:0000313" key="3">
    <source>
        <dbReference type="Proteomes" id="UP000237310"/>
    </source>
</evidence>
<keyword evidence="1" id="KW-1133">Transmembrane helix</keyword>
<reference evidence="2 3" key="1">
    <citation type="submission" date="2018-01" db="EMBL/GenBank/DDBJ databases">
        <authorList>
            <person name="Gaut B.S."/>
            <person name="Morton B.R."/>
            <person name="Clegg M.T."/>
            <person name="Duvall M.R."/>
        </authorList>
    </citation>
    <scope>NUCLEOTIDE SEQUENCE [LARGE SCALE GENOMIC DNA]</scope>
    <source>
        <strain evidence="2 3">HR-AY</strain>
    </source>
</reference>
<evidence type="ECO:0008006" key="4">
    <source>
        <dbReference type="Google" id="ProtNLM"/>
    </source>
</evidence>
<dbReference type="RefSeq" id="WP_103807168.1">
    <property type="nucleotide sequence ID" value="NZ_PQVG01000014.1"/>
</dbReference>
<protein>
    <recommendedName>
        <fullName evidence="4">DUF2892 domain-containing protein</fullName>
    </recommendedName>
</protein>